<keyword evidence="2" id="KW-0732">Signal</keyword>
<dbReference type="Proteomes" id="UP000024635">
    <property type="component" value="Unassembled WGS sequence"/>
</dbReference>
<dbReference type="OrthoDB" id="6093641at2759"/>
<evidence type="ECO:0000313" key="4">
    <source>
        <dbReference type="Proteomes" id="UP000024635"/>
    </source>
</evidence>
<organism evidence="3 4">
    <name type="scientific">Ancylostoma ceylanicum</name>
    <dbReference type="NCBI Taxonomy" id="53326"/>
    <lineage>
        <taxon>Eukaryota</taxon>
        <taxon>Metazoa</taxon>
        <taxon>Ecdysozoa</taxon>
        <taxon>Nematoda</taxon>
        <taxon>Chromadorea</taxon>
        <taxon>Rhabditida</taxon>
        <taxon>Rhabditina</taxon>
        <taxon>Rhabditomorpha</taxon>
        <taxon>Strongyloidea</taxon>
        <taxon>Ancylostomatidae</taxon>
        <taxon>Ancylostomatinae</taxon>
        <taxon>Ancylostoma</taxon>
    </lineage>
</organism>
<evidence type="ECO:0000256" key="2">
    <source>
        <dbReference type="SAM" id="SignalP"/>
    </source>
</evidence>
<keyword evidence="4" id="KW-1185">Reference proteome</keyword>
<reference evidence="4" key="1">
    <citation type="journal article" date="2015" name="Nat. Genet.">
        <title>The genome and transcriptome of the zoonotic hookworm Ancylostoma ceylanicum identify infection-specific gene families.</title>
        <authorList>
            <person name="Schwarz E.M."/>
            <person name="Hu Y."/>
            <person name="Antoshechkin I."/>
            <person name="Miller M.M."/>
            <person name="Sternberg P.W."/>
            <person name="Aroian R.V."/>
        </authorList>
    </citation>
    <scope>NUCLEOTIDE SEQUENCE</scope>
    <source>
        <strain evidence="4">HY135</strain>
    </source>
</reference>
<dbReference type="AlphaFoldDB" id="A0A016UTK1"/>
<feature type="signal peptide" evidence="2">
    <location>
        <begin position="1"/>
        <end position="24"/>
    </location>
</feature>
<sequence>MNSTAAPAMRVVLLIFTTMAVVSSAPSRQKRAFDSFAGSFSGLDKRAFDALAAPGFDAFNKRAFDSFAGQGFDAFNKRAFDSLSGSGLTPFNKRAFDSLANNGFSGFDKRSSLTGGSSALYKLPRLSINAESSAEHGGNLTSGKGRSNGLVVPH</sequence>
<dbReference type="STRING" id="53326.A0A016UTK1"/>
<proteinExistence type="predicted"/>
<accession>A0A016UTK1</accession>
<protein>
    <submittedName>
        <fullName evidence="3">Uncharacterized protein</fullName>
    </submittedName>
</protein>
<name>A0A016UTK1_9BILA</name>
<comment type="caution">
    <text evidence="3">The sequence shown here is derived from an EMBL/GenBank/DDBJ whole genome shotgun (WGS) entry which is preliminary data.</text>
</comment>
<evidence type="ECO:0000313" key="3">
    <source>
        <dbReference type="EMBL" id="EYC18122.1"/>
    </source>
</evidence>
<dbReference type="EMBL" id="JARK01001364">
    <property type="protein sequence ID" value="EYC18122.1"/>
    <property type="molecule type" value="Genomic_DNA"/>
</dbReference>
<feature type="chain" id="PRO_5001488662" evidence="2">
    <location>
        <begin position="25"/>
        <end position="154"/>
    </location>
</feature>
<gene>
    <name evidence="3" type="primary">Acey_s0028.g1687</name>
    <name evidence="3" type="synonym">Acey-nlp-15</name>
    <name evidence="3" type="ORF">Y032_0028g1687</name>
</gene>
<evidence type="ECO:0000256" key="1">
    <source>
        <dbReference type="SAM" id="MobiDB-lite"/>
    </source>
</evidence>
<feature type="region of interest" description="Disordered" evidence="1">
    <location>
        <begin position="132"/>
        <end position="154"/>
    </location>
</feature>